<dbReference type="Gene3D" id="3.40.50.300">
    <property type="entry name" value="P-loop containing nucleotide triphosphate hydrolases"/>
    <property type="match status" value="1"/>
</dbReference>
<reference evidence="2 3" key="1">
    <citation type="journal article" date="2019" name="Environ. Microbiol.">
        <title>An active ?-lactamase is a part of an orchestrated cell wall stress resistance network of Bacillus subtilis and related rhizosphere species.</title>
        <authorList>
            <person name="Bucher T."/>
            <person name="Keren-Paz A."/>
            <person name="Hausser J."/>
            <person name="Olender T."/>
            <person name="Cytryn E."/>
            <person name="Kolodkin-Gal I."/>
        </authorList>
    </citation>
    <scope>NUCLEOTIDE SEQUENCE [LARGE SCALE GENOMIC DNA]</scope>
    <source>
        <strain evidence="2 3">I186</strain>
    </source>
</reference>
<evidence type="ECO:0000313" key="3">
    <source>
        <dbReference type="Proteomes" id="UP000305524"/>
    </source>
</evidence>
<feature type="non-terminal residue" evidence="2">
    <location>
        <position position="148"/>
    </location>
</feature>
<dbReference type="AlphaFoldDB" id="A0A4U2ZJR8"/>
<feature type="non-terminal residue" evidence="2">
    <location>
        <position position="1"/>
    </location>
</feature>
<comment type="caution">
    <text evidence="2">The sequence shown here is derived from an EMBL/GenBank/DDBJ whole genome shotgun (WGS) entry which is preliminary data.</text>
</comment>
<protein>
    <submittedName>
        <fullName evidence="2">Conjugal transfer protein TraG</fullName>
    </submittedName>
</protein>
<evidence type="ECO:0000259" key="1">
    <source>
        <dbReference type="Pfam" id="PF12696"/>
    </source>
</evidence>
<dbReference type="RefSeq" id="WP_170972822.1">
    <property type="nucleotide sequence ID" value="NZ_SZOD01001539.1"/>
</dbReference>
<organism evidence="2 3">
    <name type="scientific">Bacillus mycoides</name>
    <dbReference type="NCBI Taxonomy" id="1405"/>
    <lineage>
        <taxon>Bacteria</taxon>
        <taxon>Bacillati</taxon>
        <taxon>Bacillota</taxon>
        <taxon>Bacilli</taxon>
        <taxon>Bacillales</taxon>
        <taxon>Bacillaceae</taxon>
        <taxon>Bacillus</taxon>
        <taxon>Bacillus cereus group</taxon>
    </lineage>
</organism>
<dbReference type="InterPro" id="IPR032689">
    <property type="entry name" value="TraG-D_C"/>
</dbReference>
<evidence type="ECO:0000313" key="2">
    <source>
        <dbReference type="EMBL" id="TKI74818.1"/>
    </source>
</evidence>
<sequence>FPAQSRKYKVILTIASQTLSQLALDFTEQYMFTLLGSFRNKMIFGDVTPYDAKIFSDMFGEKEEFKESESEQGISPMQENPVSRLGSTYQKTKEVVMSPGDIMGQGAFICAARIVQDNHVQPVQQITSNFVPKEEFARAIIQVDERLG</sequence>
<dbReference type="Pfam" id="PF12696">
    <property type="entry name" value="TraG-D_C"/>
    <property type="match status" value="1"/>
</dbReference>
<proteinExistence type="predicted"/>
<dbReference type="Proteomes" id="UP000305524">
    <property type="component" value="Unassembled WGS sequence"/>
</dbReference>
<name>A0A4U2ZJR8_BACMY</name>
<feature type="domain" description="TraD/TraG TraM recognition site" evidence="1">
    <location>
        <begin position="4"/>
        <end position="103"/>
    </location>
</feature>
<dbReference type="InterPro" id="IPR027417">
    <property type="entry name" value="P-loop_NTPase"/>
</dbReference>
<accession>A0A4U2ZJR8</accession>
<gene>
    <name evidence="2" type="ORF">FC701_36075</name>
</gene>
<dbReference type="EMBL" id="SZOD01001539">
    <property type="protein sequence ID" value="TKI74818.1"/>
    <property type="molecule type" value="Genomic_DNA"/>
</dbReference>